<reference evidence="2 3" key="1">
    <citation type="submission" date="2014-04" db="EMBL/GenBank/DDBJ databases">
        <title>Evolutionary Origins and Diversification of the Mycorrhizal Mutualists.</title>
        <authorList>
            <consortium name="DOE Joint Genome Institute"/>
            <consortium name="Mycorrhizal Genomics Consortium"/>
            <person name="Kohler A."/>
            <person name="Kuo A."/>
            <person name="Nagy L.G."/>
            <person name="Floudas D."/>
            <person name="Copeland A."/>
            <person name="Barry K.W."/>
            <person name="Cichocki N."/>
            <person name="Veneault-Fourrey C."/>
            <person name="LaButti K."/>
            <person name="Lindquist E.A."/>
            <person name="Lipzen A."/>
            <person name="Lundell T."/>
            <person name="Morin E."/>
            <person name="Murat C."/>
            <person name="Riley R."/>
            <person name="Ohm R."/>
            <person name="Sun H."/>
            <person name="Tunlid A."/>
            <person name="Henrissat B."/>
            <person name="Grigoriev I.V."/>
            <person name="Hibbett D.S."/>
            <person name="Martin F."/>
        </authorList>
    </citation>
    <scope>NUCLEOTIDE SEQUENCE [LARGE SCALE GENOMIC DNA]</scope>
    <source>
        <strain evidence="2 3">Koide BX008</strain>
    </source>
</reference>
<dbReference type="EMBL" id="KN818253">
    <property type="protein sequence ID" value="KIL64014.1"/>
    <property type="molecule type" value="Genomic_DNA"/>
</dbReference>
<protein>
    <submittedName>
        <fullName evidence="2">Uncharacterized protein</fullName>
    </submittedName>
</protein>
<feature type="region of interest" description="Disordered" evidence="1">
    <location>
        <begin position="1"/>
        <end position="37"/>
    </location>
</feature>
<organism evidence="2 3">
    <name type="scientific">Amanita muscaria (strain Koide BX008)</name>
    <dbReference type="NCBI Taxonomy" id="946122"/>
    <lineage>
        <taxon>Eukaryota</taxon>
        <taxon>Fungi</taxon>
        <taxon>Dikarya</taxon>
        <taxon>Basidiomycota</taxon>
        <taxon>Agaricomycotina</taxon>
        <taxon>Agaricomycetes</taxon>
        <taxon>Agaricomycetidae</taxon>
        <taxon>Agaricales</taxon>
        <taxon>Pluteineae</taxon>
        <taxon>Amanitaceae</taxon>
        <taxon>Amanita</taxon>
    </lineage>
</organism>
<gene>
    <name evidence="2" type="ORF">M378DRAFT_642503</name>
</gene>
<dbReference type="HOGENOM" id="CLU_2526969_0_0_1"/>
<keyword evidence="3" id="KW-1185">Reference proteome</keyword>
<evidence type="ECO:0000256" key="1">
    <source>
        <dbReference type="SAM" id="MobiDB-lite"/>
    </source>
</evidence>
<dbReference type="Proteomes" id="UP000054549">
    <property type="component" value="Unassembled WGS sequence"/>
</dbReference>
<evidence type="ECO:0000313" key="2">
    <source>
        <dbReference type="EMBL" id="KIL64014.1"/>
    </source>
</evidence>
<evidence type="ECO:0000313" key="3">
    <source>
        <dbReference type="Proteomes" id="UP000054549"/>
    </source>
</evidence>
<name>A0A0C2TBF0_AMAMK</name>
<accession>A0A0C2TBF0</accession>
<sequence length="84" mass="9534">MFGDRSRTFSAHARNIRSHRRVDPSSGVNGGLRKSPSASCTILDQGHLTKLVRIVASAEFYRELEKKNRLGLTPLFVPRRDWLV</sequence>
<proteinExistence type="predicted"/>
<dbReference type="InParanoid" id="A0A0C2TBF0"/>
<dbReference type="AlphaFoldDB" id="A0A0C2TBF0"/>